<dbReference type="GO" id="GO:0008654">
    <property type="term" value="P:phospholipid biosynthetic process"/>
    <property type="evidence" value="ECO:0007669"/>
    <property type="project" value="UniProtKB-KW"/>
</dbReference>
<dbReference type="Gene3D" id="1.10.287.3610">
    <property type="match status" value="1"/>
</dbReference>
<evidence type="ECO:0000313" key="20">
    <source>
        <dbReference type="EMBL" id="RLL14849.1"/>
    </source>
</evidence>
<evidence type="ECO:0000256" key="4">
    <source>
        <dbReference type="ARBA" id="ARBA00022516"/>
    </source>
</evidence>
<evidence type="ECO:0000256" key="19">
    <source>
        <dbReference type="SAM" id="Phobius"/>
    </source>
</evidence>
<keyword evidence="12 19" id="KW-0472">Membrane</keyword>
<feature type="transmembrane region" description="Helical" evidence="19">
    <location>
        <begin position="135"/>
        <end position="153"/>
    </location>
</feature>
<dbReference type="RefSeq" id="WP_121585976.1">
    <property type="nucleotide sequence ID" value="NZ_RCHT01000001.1"/>
</dbReference>
<feature type="transmembrane region" description="Helical" evidence="19">
    <location>
        <begin position="29"/>
        <end position="46"/>
    </location>
</feature>
<feature type="binding site" evidence="17">
    <location>
        <begin position="92"/>
        <end position="93"/>
    </location>
    <ligand>
        <name>ATP</name>
        <dbReference type="ChEBI" id="CHEBI:30616"/>
    </ligand>
</feature>
<dbReference type="PANTHER" id="PTHR34299">
    <property type="entry name" value="DIACYLGLYCEROL KINASE"/>
    <property type="match status" value="1"/>
</dbReference>
<evidence type="ECO:0000256" key="7">
    <source>
        <dbReference type="ARBA" id="ARBA00022741"/>
    </source>
</evidence>
<feature type="transmembrane region" description="Helical" evidence="19">
    <location>
        <begin position="94"/>
        <end position="115"/>
    </location>
</feature>
<keyword evidence="18" id="KW-0460">Magnesium</keyword>
<dbReference type="GO" id="GO:0016301">
    <property type="term" value="F:kinase activity"/>
    <property type="evidence" value="ECO:0007669"/>
    <property type="project" value="UniProtKB-KW"/>
</dbReference>
<dbReference type="CDD" id="cd14265">
    <property type="entry name" value="UDPK_IM_like"/>
    <property type="match status" value="1"/>
</dbReference>
<sequence>MKSKLAALARSFRWAGCGVRHCVLHERNFRIHLAAALFVFWLAGALRVETAGFGLLSLAVGGVLAAEMLNTAVEAAVDLASPGRHPLAKLAKDVSAGAVLVMALASVGVGFAVLWRPEGLLALWRALLAHWQPKVLLVIYLALAAWFVFGFGGEKQTPA</sequence>
<evidence type="ECO:0000256" key="17">
    <source>
        <dbReference type="PIRSR" id="PIRSR600829-3"/>
    </source>
</evidence>
<evidence type="ECO:0000256" key="18">
    <source>
        <dbReference type="PIRSR" id="PIRSR600829-4"/>
    </source>
</evidence>
<feature type="active site" description="Proton acceptor" evidence="15">
    <location>
        <position position="67"/>
    </location>
</feature>
<organism evidence="20 21">
    <name type="scientific">Anaerotruncus massiliensis</name>
    <name type="common">ex Liu et al. 2021</name>
    <dbReference type="NCBI Taxonomy" id="2321404"/>
    <lineage>
        <taxon>Bacteria</taxon>
        <taxon>Bacillati</taxon>
        <taxon>Bacillota</taxon>
        <taxon>Clostridia</taxon>
        <taxon>Eubacteriales</taxon>
        <taxon>Oscillospiraceae</taxon>
        <taxon>Anaerotruncus</taxon>
    </lineage>
</organism>
<protein>
    <submittedName>
        <fullName evidence="20">Diacylglycerol kinase family protein</fullName>
    </submittedName>
</protein>
<dbReference type="PANTHER" id="PTHR34299:SF1">
    <property type="entry name" value="DIACYLGLYCEROL KINASE"/>
    <property type="match status" value="1"/>
</dbReference>
<evidence type="ECO:0000256" key="8">
    <source>
        <dbReference type="ARBA" id="ARBA00022777"/>
    </source>
</evidence>
<dbReference type="PROSITE" id="PS01069">
    <property type="entry name" value="DAGK_PROKAR"/>
    <property type="match status" value="1"/>
</dbReference>
<keyword evidence="14" id="KW-1208">Phospholipid metabolism</keyword>
<keyword evidence="8 20" id="KW-0418">Kinase</keyword>
<dbReference type="AlphaFoldDB" id="A0A498CV40"/>
<dbReference type="InterPro" id="IPR036945">
    <property type="entry name" value="DAGK_sf"/>
</dbReference>
<dbReference type="EMBL" id="RCHT01000001">
    <property type="protein sequence ID" value="RLL14849.1"/>
    <property type="molecule type" value="Genomic_DNA"/>
</dbReference>
<name>A0A498CV40_9FIRM</name>
<feature type="transmembrane region" description="Helical" evidence="19">
    <location>
        <begin position="52"/>
        <end position="73"/>
    </location>
</feature>
<evidence type="ECO:0000256" key="9">
    <source>
        <dbReference type="ARBA" id="ARBA00022840"/>
    </source>
</evidence>
<keyword evidence="7 17" id="KW-0547">Nucleotide-binding</keyword>
<keyword evidence="5" id="KW-0808">Transferase</keyword>
<evidence type="ECO:0000256" key="10">
    <source>
        <dbReference type="ARBA" id="ARBA00022989"/>
    </source>
</evidence>
<evidence type="ECO:0000256" key="1">
    <source>
        <dbReference type="ARBA" id="ARBA00004651"/>
    </source>
</evidence>
<evidence type="ECO:0000256" key="14">
    <source>
        <dbReference type="ARBA" id="ARBA00023264"/>
    </source>
</evidence>
<keyword evidence="11" id="KW-0443">Lipid metabolism</keyword>
<dbReference type="GO" id="GO:0005524">
    <property type="term" value="F:ATP binding"/>
    <property type="evidence" value="ECO:0007669"/>
    <property type="project" value="UniProtKB-KW"/>
</dbReference>
<comment type="cofactor">
    <cofactor evidence="18">
        <name>Mg(2+)</name>
        <dbReference type="ChEBI" id="CHEBI:18420"/>
    </cofactor>
    <text evidence="18">Mn(2+), Zn(2+), Cd(2+) and Co(2+) support activity to lesser extents.</text>
</comment>
<keyword evidence="3" id="KW-1003">Cell membrane</keyword>
<dbReference type="InterPro" id="IPR000829">
    <property type="entry name" value="DAGK"/>
</dbReference>
<keyword evidence="6 19" id="KW-0812">Transmembrane</keyword>
<keyword evidence="4" id="KW-0444">Lipid biosynthesis</keyword>
<evidence type="ECO:0000256" key="11">
    <source>
        <dbReference type="ARBA" id="ARBA00023098"/>
    </source>
</evidence>
<evidence type="ECO:0000256" key="12">
    <source>
        <dbReference type="ARBA" id="ARBA00023136"/>
    </source>
</evidence>
<feature type="binding site" evidence="18">
    <location>
        <position position="74"/>
    </location>
    <ligand>
        <name>a divalent metal cation</name>
        <dbReference type="ChEBI" id="CHEBI:60240"/>
    </ligand>
</feature>
<feature type="binding site" evidence="17">
    <location>
        <position position="26"/>
    </location>
    <ligand>
        <name>ATP</name>
        <dbReference type="ChEBI" id="CHEBI:30616"/>
    </ligand>
</feature>
<dbReference type="GO" id="GO:0046872">
    <property type="term" value="F:metal ion binding"/>
    <property type="evidence" value="ECO:0007669"/>
    <property type="project" value="UniProtKB-KW"/>
</dbReference>
<keyword evidence="9 17" id="KW-0067">ATP-binding</keyword>
<feature type="binding site" evidence="18">
    <location>
        <position position="26"/>
    </location>
    <ligand>
        <name>a divalent metal cation</name>
        <dbReference type="ChEBI" id="CHEBI:60240"/>
    </ligand>
</feature>
<evidence type="ECO:0000256" key="16">
    <source>
        <dbReference type="PIRSR" id="PIRSR600829-2"/>
    </source>
</evidence>
<feature type="binding site" evidence="16">
    <location>
        <position position="67"/>
    </location>
    <ligand>
        <name>substrate</name>
    </ligand>
</feature>
<dbReference type="GO" id="GO:0005886">
    <property type="term" value="C:plasma membrane"/>
    <property type="evidence" value="ECO:0007669"/>
    <property type="project" value="UniProtKB-SubCell"/>
</dbReference>
<evidence type="ECO:0000256" key="3">
    <source>
        <dbReference type="ARBA" id="ARBA00022475"/>
    </source>
</evidence>
<evidence type="ECO:0000256" key="6">
    <source>
        <dbReference type="ARBA" id="ARBA00022692"/>
    </source>
</evidence>
<comment type="subcellular location">
    <subcellularLocation>
        <location evidence="1">Cell membrane</location>
        <topology evidence="1">Multi-pass membrane protein</topology>
    </subcellularLocation>
</comment>
<reference evidence="20 21" key="1">
    <citation type="submission" date="2018-10" db="EMBL/GenBank/DDBJ databases">
        <title>Anaerotruncus faecis sp. nov., isolated from human feces.</title>
        <authorList>
            <person name="Wang Y.-J."/>
        </authorList>
    </citation>
    <scope>NUCLEOTIDE SEQUENCE [LARGE SCALE GENOMIC DNA]</scope>
    <source>
        <strain evidence="20 21">22A2-44</strain>
    </source>
</reference>
<comment type="similarity">
    <text evidence="2">Belongs to the bacterial diacylglycerol kinase family.</text>
</comment>
<keyword evidence="21" id="KW-1185">Reference proteome</keyword>
<proteinExistence type="inferred from homology"/>
<evidence type="ECO:0000313" key="21">
    <source>
        <dbReference type="Proteomes" id="UP000276301"/>
    </source>
</evidence>
<keyword evidence="13" id="KW-0594">Phospholipid biosynthesis</keyword>
<accession>A0A498CV40</accession>
<keyword evidence="18" id="KW-0479">Metal-binding</keyword>
<comment type="caution">
    <text evidence="20">The sequence shown here is derived from an EMBL/GenBank/DDBJ whole genome shotgun (WGS) entry which is preliminary data.</text>
</comment>
<dbReference type="Proteomes" id="UP000276301">
    <property type="component" value="Unassembled WGS sequence"/>
</dbReference>
<dbReference type="Pfam" id="PF01219">
    <property type="entry name" value="DAGK_prokar"/>
    <property type="match status" value="1"/>
</dbReference>
<evidence type="ECO:0000256" key="15">
    <source>
        <dbReference type="PIRSR" id="PIRSR600829-1"/>
    </source>
</evidence>
<evidence type="ECO:0000256" key="13">
    <source>
        <dbReference type="ARBA" id="ARBA00023209"/>
    </source>
</evidence>
<gene>
    <name evidence="20" type="ORF">D4A47_02380</name>
</gene>
<evidence type="ECO:0000256" key="2">
    <source>
        <dbReference type="ARBA" id="ARBA00005967"/>
    </source>
</evidence>
<feature type="binding site" evidence="17">
    <location>
        <position position="74"/>
    </location>
    <ligand>
        <name>ATP</name>
        <dbReference type="ChEBI" id="CHEBI:30616"/>
    </ligand>
</feature>
<keyword evidence="10 19" id="KW-1133">Transmembrane helix</keyword>
<dbReference type="InterPro" id="IPR033717">
    <property type="entry name" value="UDPK"/>
</dbReference>
<evidence type="ECO:0000256" key="5">
    <source>
        <dbReference type="ARBA" id="ARBA00022679"/>
    </source>
</evidence>